<evidence type="ECO:0000313" key="7">
    <source>
        <dbReference type="EMBL" id="KKK88537.1"/>
    </source>
</evidence>
<evidence type="ECO:0000256" key="5">
    <source>
        <dbReference type="ARBA" id="ARBA00047754"/>
    </source>
</evidence>
<name>A0A0F8Z453_9ZZZZ</name>
<evidence type="ECO:0000256" key="2">
    <source>
        <dbReference type="ARBA" id="ARBA00012274"/>
    </source>
</evidence>
<dbReference type="AlphaFoldDB" id="A0A0F8Z453"/>
<evidence type="ECO:0000256" key="1">
    <source>
        <dbReference type="ARBA" id="ARBA00007405"/>
    </source>
</evidence>
<accession>A0A0F8Z453</accession>
<evidence type="ECO:0000259" key="6">
    <source>
        <dbReference type="Pfam" id="PF12637"/>
    </source>
</evidence>
<evidence type="ECO:0000256" key="3">
    <source>
        <dbReference type="ARBA" id="ARBA00022634"/>
    </source>
</evidence>
<dbReference type="GO" id="GO:0000166">
    <property type="term" value="F:nucleotide binding"/>
    <property type="evidence" value="ECO:0007669"/>
    <property type="project" value="UniProtKB-KW"/>
</dbReference>
<evidence type="ECO:0000256" key="4">
    <source>
        <dbReference type="ARBA" id="ARBA00022741"/>
    </source>
</evidence>
<proteinExistence type="inferred from homology"/>
<dbReference type="Pfam" id="PF12637">
    <property type="entry name" value="TSCPD"/>
    <property type="match status" value="1"/>
</dbReference>
<dbReference type="GO" id="GO:0004748">
    <property type="term" value="F:ribonucleoside-diphosphate reductase activity, thioredoxin disulfide as acceptor"/>
    <property type="evidence" value="ECO:0007669"/>
    <property type="project" value="UniProtKB-EC"/>
</dbReference>
<organism evidence="7">
    <name type="scientific">marine sediment metagenome</name>
    <dbReference type="NCBI Taxonomy" id="412755"/>
    <lineage>
        <taxon>unclassified sequences</taxon>
        <taxon>metagenomes</taxon>
        <taxon>ecological metagenomes</taxon>
    </lineage>
</organism>
<keyword evidence="3" id="KW-0237">DNA synthesis</keyword>
<comment type="catalytic activity">
    <reaction evidence="5">
        <text>a 2'-deoxyribonucleoside 5'-diphosphate + [thioredoxin]-disulfide + H2O = a ribonucleoside 5'-diphosphate + [thioredoxin]-dithiol</text>
        <dbReference type="Rhea" id="RHEA:23252"/>
        <dbReference type="Rhea" id="RHEA-COMP:10698"/>
        <dbReference type="Rhea" id="RHEA-COMP:10700"/>
        <dbReference type="ChEBI" id="CHEBI:15377"/>
        <dbReference type="ChEBI" id="CHEBI:29950"/>
        <dbReference type="ChEBI" id="CHEBI:50058"/>
        <dbReference type="ChEBI" id="CHEBI:57930"/>
        <dbReference type="ChEBI" id="CHEBI:73316"/>
        <dbReference type="EC" id="1.17.4.1"/>
    </reaction>
</comment>
<feature type="domain" description="TSCPD" evidence="6">
    <location>
        <begin position="3"/>
        <end position="54"/>
    </location>
</feature>
<dbReference type="EMBL" id="LAZR01049910">
    <property type="protein sequence ID" value="KKK88537.1"/>
    <property type="molecule type" value="Genomic_DNA"/>
</dbReference>
<protein>
    <recommendedName>
        <fullName evidence="2">ribonucleoside-diphosphate reductase</fullName>
        <ecNumber evidence="2">1.17.4.1</ecNumber>
    </recommendedName>
</protein>
<comment type="caution">
    <text evidence="7">The sequence shown here is derived from an EMBL/GenBank/DDBJ whole genome shotgun (WGS) entry which is preliminary data.</text>
</comment>
<comment type="similarity">
    <text evidence="1">Belongs to the ribonucleoside diphosphate reductase class-2 family.</text>
</comment>
<gene>
    <name evidence="7" type="ORF">LCGC14_2742170</name>
</gene>
<dbReference type="GO" id="GO:0071897">
    <property type="term" value="P:DNA biosynthetic process"/>
    <property type="evidence" value="ECO:0007669"/>
    <property type="project" value="UniProtKB-KW"/>
</dbReference>
<keyword evidence="4" id="KW-0547">Nucleotide-binding</keyword>
<dbReference type="EC" id="1.17.4.1" evidence="2"/>
<dbReference type="InterPro" id="IPR024434">
    <property type="entry name" value="TSCPD_dom"/>
</dbReference>
<sequence length="63" mass="7083">EVTGRLTSLALRNGIPVKDVVHQLIDISGGESVNYKKHLIKSIPDAVGIVLRERYLDKREKDE</sequence>
<feature type="non-terminal residue" evidence="7">
    <location>
        <position position="1"/>
    </location>
</feature>
<reference evidence="7" key="1">
    <citation type="journal article" date="2015" name="Nature">
        <title>Complex archaea that bridge the gap between prokaryotes and eukaryotes.</title>
        <authorList>
            <person name="Spang A."/>
            <person name="Saw J.H."/>
            <person name="Jorgensen S.L."/>
            <person name="Zaremba-Niedzwiedzka K."/>
            <person name="Martijn J."/>
            <person name="Lind A.E."/>
            <person name="van Eijk R."/>
            <person name="Schleper C."/>
            <person name="Guy L."/>
            <person name="Ettema T.J."/>
        </authorList>
    </citation>
    <scope>NUCLEOTIDE SEQUENCE</scope>
</reference>